<feature type="transmembrane region" description="Helical" evidence="9">
    <location>
        <begin position="223"/>
        <end position="243"/>
    </location>
</feature>
<dbReference type="Pfam" id="PF00001">
    <property type="entry name" value="7tm_1"/>
    <property type="match status" value="1"/>
</dbReference>
<dbReference type="InParanoid" id="A0A3P9AP24"/>
<evidence type="ECO:0000256" key="5">
    <source>
        <dbReference type="ARBA" id="ARBA00023040"/>
    </source>
</evidence>
<protein>
    <recommendedName>
        <fullName evidence="10">G-protein coupled receptors family 1 profile domain-containing protein</fullName>
    </recommendedName>
</protein>
<evidence type="ECO:0000256" key="8">
    <source>
        <dbReference type="ARBA" id="ARBA00023224"/>
    </source>
</evidence>
<keyword evidence="5" id="KW-0297">G-protein coupled receptor</keyword>
<dbReference type="SUPFAM" id="SSF81321">
    <property type="entry name" value="Family A G protein-coupled receptor-like"/>
    <property type="match status" value="1"/>
</dbReference>
<dbReference type="PANTHER" id="PTHR24231">
    <property type="entry name" value="PURINOCEPTOR-RELATED G-PROTEIN COUPLED RECEPTOR"/>
    <property type="match status" value="1"/>
</dbReference>
<dbReference type="AlphaFoldDB" id="A0A3P9AP24"/>
<keyword evidence="2" id="KW-1003">Cell membrane</keyword>
<dbReference type="STRING" id="8010.ENSELUP00000042776"/>
<dbReference type="Gene3D" id="1.20.1070.10">
    <property type="entry name" value="Rhodopsin 7-helix transmembrane proteins"/>
    <property type="match status" value="1"/>
</dbReference>
<dbReference type="GO" id="GO:0005886">
    <property type="term" value="C:plasma membrane"/>
    <property type="evidence" value="ECO:0007669"/>
    <property type="project" value="UniProtKB-SubCell"/>
</dbReference>
<keyword evidence="12" id="KW-1185">Reference proteome</keyword>
<dbReference type="Ensembl" id="ENSELUT00000043573.3">
    <property type="protein sequence ID" value="ENSELUP00000042776.2"/>
    <property type="gene ID" value="ENSELUG00000024129.3"/>
</dbReference>
<dbReference type="InterPro" id="IPR000276">
    <property type="entry name" value="GPCR_Rhodpsn"/>
</dbReference>
<evidence type="ECO:0000259" key="10">
    <source>
        <dbReference type="PROSITE" id="PS50262"/>
    </source>
</evidence>
<dbReference type="Bgee" id="ENSELUG00000024129">
    <property type="expression patterns" value="Expressed in head kidney and 10 other cell types or tissues"/>
</dbReference>
<comment type="subcellular location">
    <subcellularLocation>
        <location evidence="1">Cell membrane</location>
        <topology evidence="1">Multi-pass membrane protein</topology>
    </subcellularLocation>
</comment>
<reference evidence="11" key="2">
    <citation type="submission" date="2020-02" db="EMBL/GenBank/DDBJ databases">
        <title>Esox lucius (northern pike) genome, fEsoLuc1, primary haplotype.</title>
        <authorList>
            <person name="Myers G."/>
            <person name="Karagic N."/>
            <person name="Meyer A."/>
            <person name="Pippel M."/>
            <person name="Reichard M."/>
            <person name="Winkler S."/>
            <person name="Tracey A."/>
            <person name="Sims Y."/>
            <person name="Howe K."/>
            <person name="Rhie A."/>
            <person name="Formenti G."/>
            <person name="Durbin R."/>
            <person name="Fedrigo O."/>
            <person name="Jarvis E.D."/>
        </authorList>
    </citation>
    <scope>NUCLEOTIDE SEQUENCE [LARGE SCALE GENOMIC DNA]</scope>
</reference>
<dbReference type="GeneTree" id="ENSGT01030000234518"/>
<dbReference type="PRINTS" id="PR00237">
    <property type="entry name" value="GPCRRHODOPSN"/>
</dbReference>
<dbReference type="GO" id="GO:0045031">
    <property type="term" value="F:G protein-coupled ATP receptor activity"/>
    <property type="evidence" value="ECO:0007669"/>
    <property type="project" value="TreeGrafter"/>
</dbReference>
<dbReference type="GO" id="GO:0030594">
    <property type="term" value="F:neurotransmitter receptor activity"/>
    <property type="evidence" value="ECO:0007669"/>
    <property type="project" value="TreeGrafter"/>
</dbReference>
<evidence type="ECO:0000313" key="12">
    <source>
        <dbReference type="Proteomes" id="UP000265140"/>
    </source>
</evidence>
<evidence type="ECO:0000256" key="9">
    <source>
        <dbReference type="SAM" id="Phobius"/>
    </source>
</evidence>
<evidence type="ECO:0000256" key="7">
    <source>
        <dbReference type="ARBA" id="ARBA00023170"/>
    </source>
</evidence>
<keyword evidence="4 9" id="KW-1133">Transmembrane helix</keyword>
<dbReference type="OrthoDB" id="10261452at2759"/>
<sequence length="304" mass="34567">MNDTSCNNFQARFLPLIYGVEFCVALLSNLISLWILVTRQRNNWHIGVVLSCNLVISDLLYVFNLPLLIDYSIIEKNWRFGEAACKIERFLFNCNLYVSIYFIMCISVTRYLAVAHPFFTRNNGSPAKAKVASVVVWIFVMAISSPVLMFASICPARNKKHCVLTSYCASFTKDVANSILHYKVFLIVVGCTVPFLVTFVSYGGLLRVVWRNPNITSVEKRKVGLMVFAVVLLYAISFLPYHFTFNKSFIEQEYIDCWSYKTYQVSKGLVSMNMCIHPLLYVAVIDGVKMACFGDRSADVAMIN</sequence>
<dbReference type="PRINTS" id="PR01157">
    <property type="entry name" value="P2YPURNOCPTR"/>
</dbReference>
<keyword evidence="3 9" id="KW-0812">Transmembrane</keyword>
<feature type="transmembrane region" description="Helical" evidence="9">
    <location>
        <begin position="96"/>
        <end position="119"/>
    </location>
</feature>
<evidence type="ECO:0000313" key="11">
    <source>
        <dbReference type="Ensembl" id="ENSELUP00000042776.2"/>
    </source>
</evidence>
<name>A0A3P9AP24_ESOLU</name>
<dbReference type="InterPro" id="IPR017452">
    <property type="entry name" value="GPCR_Rhodpsn_7TM"/>
</dbReference>
<keyword evidence="8" id="KW-0807">Transducer</keyword>
<evidence type="ECO:0000256" key="6">
    <source>
        <dbReference type="ARBA" id="ARBA00023136"/>
    </source>
</evidence>
<evidence type="ECO:0000256" key="3">
    <source>
        <dbReference type="ARBA" id="ARBA00022692"/>
    </source>
</evidence>
<feature type="transmembrane region" description="Helical" evidence="9">
    <location>
        <begin position="44"/>
        <end position="63"/>
    </location>
</feature>
<keyword evidence="7" id="KW-0675">Receptor</keyword>
<proteinExistence type="predicted"/>
<feature type="transmembrane region" description="Helical" evidence="9">
    <location>
        <begin position="131"/>
        <end position="151"/>
    </location>
</feature>
<dbReference type="PROSITE" id="PS50262">
    <property type="entry name" value="G_PROTEIN_RECEP_F1_2"/>
    <property type="match status" value="1"/>
</dbReference>
<evidence type="ECO:0000256" key="1">
    <source>
        <dbReference type="ARBA" id="ARBA00004651"/>
    </source>
</evidence>
<gene>
    <name evidence="11" type="primary">P2RY11</name>
</gene>
<dbReference type="OMA" id="GSNKTRC"/>
<reference evidence="12" key="1">
    <citation type="journal article" date="2014" name="PLoS ONE">
        <title>The genome and linkage map of the northern pike (Esox lucius): conserved synteny revealed between the salmonid sister group and the Neoteleostei.</title>
        <authorList>
            <person name="Rondeau E.B."/>
            <person name="Minkley D.R."/>
            <person name="Leong J.S."/>
            <person name="Messmer A.M."/>
            <person name="Jantzen J.R."/>
            <person name="von Schalburg K.R."/>
            <person name="Lemon C."/>
            <person name="Bird N.H."/>
            <person name="Koop B.F."/>
        </authorList>
    </citation>
    <scope>NUCLEOTIDE SEQUENCE</scope>
</reference>
<reference evidence="11" key="4">
    <citation type="submission" date="2025-09" db="UniProtKB">
        <authorList>
            <consortium name="Ensembl"/>
        </authorList>
    </citation>
    <scope>IDENTIFICATION</scope>
</reference>
<feature type="domain" description="G-protein coupled receptors family 1 profile" evidence="10">
    <location>
        <begin position="28"/>
        <end position="281"/>
    </location>
</feature>
<reference evidence="11" key="3">
    <citation type="submission" date="2025-08" db="UniProtKB">
        <authorList>
            <consortium name="Ensembl"/>
        </authorList>
    </citation>
    <scope>IDENTIFICATION</scope>
</reference>
<dbReference type="Proteomes" id="UP000265140">
    <property type="component" value="Chromosome 11"/>
</dbReference>
<accession>A0A3P9AP24</accession>
<feature type="transmembrane region" description="Helical" evidence="9">
    <location>
        <begin position="16"/>
        <end position="37"/>
    </location>
</feature>
<dbReference type="GO" id="GO:0019722">
    <property type="term" value="P:calcium-mediated signaling"/>
    <property type="evidence" value="ECO:0007669"/>
    <property type="project" value="TreeGrafter"/>
</dbReference>
<organism evidence="11 12">
    <name type="scientific">Esox lucius</name>
    <name type="common">Northern pike</name>
    <dbReference type="NCBI Taxonomy" id="8010"/>
    <lineage>
        <taxon>Eukaryota</taxon>
        <taxon>Metazoa</taxon>
        <taxon>Chordata</taxon>
        <taxon>Craniata</taxon>
        <taxon>Vertebrata</taxon>
        <taxon>Euteleostomi</taxon>
        <taxon>Actinopterygii</taxon>
        <taxon>Neopterygii</taxon>
        <taxon>Teleostei</taxon>
        <taxon>Protacanthopterygii</taxon>
        <taxon>Esociformes</taxon>
        <taxon>Esocidae</taxon>
        <taxon>Esox</taxon>
    </lineage>
</organism>
<feature type="transmembrane region" description="Helical" evidence="9">
    <location>
        <begin position="180"/>
        <end position="202"/>
    </location>
</feature>
<evidence type="ECO:0000256" key="4">
    <source>
        <dbReference type="ARBA" id="ARBA00022989"/>
    </source>
</evidence>
<evidence type="ECO:0000256" key="2">
    <source>
        <dbReference type="ARBA" id="ARBA00022475"/>
    </source>
</evidence>
<keyword evidence="6 9" id="KW-0472">Membrane</keyword>
<dbReference type="PANTHER" id="PTHR24231:SF46">
    <property type="entry name" value="P2Y PURINOCEPTOR 11"/>
    <property type="match status" value="1"/>
</dbReference>